<dbReference type="Proteomes" id="UP001314229">
    <property type="component" value="Unassembled WGS sequence"/>
</dbReference>
<evidence type="ECO:0000313" key="2">
    <source>
        <dbReference type="EMBL" id="CAK6975486.1"/>
    </source>
</evidence>
<name>A0AAV1PU37_SCOSC</name>
<gene>
    <name evidence="2" type="ORF">FSCOSCO3_A010710</name>
</gene>
<proteinExistence type="predicted"/>
<comment type="caution">
    <text evidence="2">The sequence shown here is derived from an EMBL/GenBank/DDBJ whole genome shotgun (WGS) entry which is preliminary data.</text>
</comment>
<evidence type="ECO:0000256" key="1">
    <source>
        <dbReference type="SAM" id="SignalP"/>
    </source>
</evidence>
<evidence type="ECO:0000313" key="3">
    <source>
        <dbReference type="Proteomes" id="UP001314229"/>
    </source>
</evidence>
<dbReference type="AlphaFoldDB" id="A0AAV1PU37"/>
<accession>A0AAV1PU37</accession>
<reference evidence="2 3" key="1">
    <citation type="submission" date="2024-01" db="EMBL/GenBank/DDBJ databases">
        <authorList>
            <person name="Alioto T."/>
            <person name="Alioto T."/>
            <person name="Gomez Garrido J."/>
        </authorList>
    </citation>
    <scope>NUCLEOTIDE SEQUENCE [LARGE SCALE GENOMIC DNA]</scope>
</reference>
<keyword evidence="1" id="KW-0732">Signal</keyword>
<feature type="signal peptide" evidence="1">
    <location>
        <begin position="1"/>
        <end position="19"/>
    </location>
</feature>
<dbReference type="EMBL" id="CAWUFR010000303">
    <property type="protein sequence ID" value="CAK6975486.1"/>
    <property type="molecule type" value="Genomic_DNA"/>
</dbReference>
<keyword evidence="3" id="KW-1185">Reference proteome</keyword>
<sequence length="59" mass="6777">MAVLKLFSFFLYVIRYSINDDVGFQDPALGKLDSISKVPALKALSQKNKEMKYQHLQDL</sequence>
<feature type="chain" id="PRO_5043348363" evidence="1">
    <location>
        <begin position="20"/>
        <end position="59"/>
    </location>
</feature>
<organism evidence="2 3">
    <name type="scientific">Scomber scombrus</name>
    <name type="common">Atlantic mackerel</name>
    <name type="synonym">Scomber vernalis</name>
    <dbReference type="NCBI Taxonomy" id="13677"/>
    <lineage>
        <taxon>Eukaryota</taxon>
        <taxon>Metazoa</taxon>
        <taxon>Chordata</taxon>
        <taxon>Craniata</taxon>
        <taxon>Vertebrata</taxon>
        <taxon>Euteleostomi</taxon>
        <taxon>Actinopterygii</taxon>
        <taxon>Neopterygii</taxon>
        <taxon>Teleostei</taxon>
        <taxon>Neoteleostei</taxon>
        <taxon>Acanthomorphata</taxon>
        <taxon>Pelagiaria</taxon>
        <taxon>Scombriformes</taxon>
        <taxon>Scombridae</taxon>
        <taxon>Scomber</taxon>
    </lineage>
</organism>
<protein>
    <submittedName>
        <fullName evidence="2">Uncharacterized protein</fullName>
    </submittedName>
</protein>